<organism evidence="2 3">
    <name type="scientific">Thermococcus paralvinellae</name>
    <dbReference type="NCBI Taxonomy" id="582419"/>
    <lineage>
        <taxon>Archaea</taxon>
        <taxon>Methanobacteriati</taxon>
        <taxon>Methanobacteriota</taxon>
        <taxon>Thermococci</taxon>
        <taxon>Thermococcales</taxon>
        <taxon>Thermococcaceae</taxon>
        <taxon>Thermococcus</taxon>
    </lineage>
</organism>
<keyword evidence="1" id="KW-0472">Membrane</keyword>
<keyword evidence="1" id="KW-1133">Transmembrane helix</keyword>
<evidence type="ECO:0000313" key="3">
    <source>
        <dbReference type="Proteomes" id="UP000019027"/>
    </source>
</evidence>
<reference evidence="2 3" key="1">
    <citation type="journal article" date="2014" name="Int. J. Syst. Evol. Microbiol.">
        <title>Thermococcus paralvinellae sp. nov. and Thermococcus cleftensis sp. nov. of hyperthermophilic heterotrophs from deep-sea hydrothermal vents.</title>
        <authorList>
            <person name="Hensley S.A."/>
            <person name="Jung J.H."/>
            <person name="Park C.S."/>
            <person name="Holden J.F."/>
        </authorList>
    </citation>
    <scope>NUCLEOTIDE SEQUENCE [LARGE SCALE GENOMIC DNA]</scope>
    <source>
        <strain evidence="2 3">ES1</strain>
    </source>
</reference>
<dbReference type="EMBL" id="CP006965">
    <property type="protein sequence ID" value="AHF79858.1"/>
    <property type="molecule type" value="Genomic_DNA"/>
</dbReference>
<dbReference type="AlphaFoldDB" id="W0I628"/>
<accession>W0I628</accession>
<evidence type="ECO:0000313" key="2">
    <source>
        <dbReference type="EMBL" id="AHF79858.1"/>
    </source>
</evidence>
<evidence type="ECO:0000256" key="1">
    <source>
        <dbReference type="SAM" id="Phobius"/>
    </source>
</evidence>
<proteinExistence type="predicted"/>
<feature type="transmembrane region" description="Helical" evidence="1">
    <location>
        <begin position="163"/>
        <end position="181"/>
    </location>
</feature>
<feature type="transmembrane region" description="Helical" evidence="1">
    <location>
        <begin position="138"/>
        <end position="157"/>
    </location>
</feature>
<dbReference type="Proteomes" id="UP000019027">
    <property type="component" value="Chromosome"/>
</dbReference>
<keyword evidence="1" id="KW-0812">Transmembrane</keyword>
<protein>
    <submittedName>
        <fullName evidence="2">Uncharacterized protein</fullName>
    </submittedName>
</protein>
<gene>
    <name evidence="2" type="ORF">TES1_0464</name>
</gene>
<dbReference type="KEGG" id="ths:TES1_0464"/>
<keyword evidence="3" id="KW-1185">Reference proteome</keyword>
<sequence>MTRRIRKALKSKLSGVTVIYYRLEGIAPEQVREMLPSALEFKNPTPESFKILLGKLEGKNIIPLEVFDVRSEERIIYVYEAPENEYLAIKGVKPRVFGMIKSAFEDFLQLLAEDKLDEIPYYGLDIRKKGRKRLGKELAVYVLSGFMMMVVGGVTESYLHNRWIGYLFGAVILVALGYFLMPRKVRKPINEVSYKYWEKAVEKAVKKGKMRIKWVEL</sequence>
<dbReference type="HOGENOM" id="CLU_1387636_0_0_2"/>
<name>W0I628_9EURY</name>